<feature type="domain" description="VanZ-like" evidence="2">
    <location>
        <begin position="9"/>
        <end position="142"/>
    </location>
</feature>
<reference evidence="3 4" key="1">
    <citation type="submission" date="2017-04" db="EMBL/GenBank/DDBJ databases">
        <authorList>
            <person name="Afonso C.L."/>
            <person name="Miller P.J."/>
            <person name="Scott M.A."/>
            <person name="Spackman E."/>
            <person name="Goraichik I."/>
            <person name="Dimitrov K.M."/>
            <person name="Suarez D.L."/>
            <person name="Swayne D.E."/>
        </authorList>
    </citation>
    <scope>NUCLEOTIDE SEQUENCE [LARGE SCALE GENOMIC DNA]</scope>
    <source>
        <strain evidence="3 4">DSM 11270</strain>
    </source>
</reference>
<evidence type="ECO:0000313" key="3">
    <source>
        <dbReference type="EMBL" id="SMB88963.1"/>
    </source>
</evidence>
<evidence type="ECO:0000313" key="4">
    <source>
        <dbReference type="Proteomes" id="UP000192731"/>
    </source>
</evidence>
<dbReference type="OrthoDB" id="291892at2"/>
<keyword evidence="1" id="KW-1133">Transmembrane helix</keyword>
<sequence>MSFQKIIAWVLVVIWMGVIFSFSAQVANKSNQLSTGITEIIAKTVQKVVPQADLKIKNINHLIRKNAHFFVYLVLGLLVAYALKTLGVHGFKAFFIGLVFCIIYAILDELHQMYVPGRGPGLKDVLIDSAGASVGICTFMIIYYLLKKQI</sequence>
<accession>A0A1W1V6L9</accession>
<evidence type="ECO:0000256" key="1">
    <source>
        <dbReference type="SAM" id="Phobius"/>
    </source>
</evidence>
<name>A0A1W1V6L9_DESTI</name>
<organism evidence="3 4">
    <name type="scientific">Desulfonispora thiosulfatigenes DSM 11270</name>
    <dbReference type="NCBI Taxonomy" id="656914"/>
    <lineage>
        <taxon>Bacteria</taxon>
        <taxon>Bacillati</taxon>
        <taxon>Bacillota</taxon>
        <taxon>Clostridia</taxon>
        <taxon>Eubacteriales</taxon>
        <taxon>Peptococcaceae</taxon>
        <taxon>Desulfonispora</taxon>
    </lineage>
</organism>
<keyword evidence="1" id="KW-0812">Transmembrane</keyword>
<feature type="transmembrane region" description="Helical" evidence="1">
    <location>
        <begin position="67"/>
        <end position="83"/>
    </location>
</feature>
<keyword evidence="1" id="KW-0472">Membrane</keyword>
<dbReference type="InterPro" id="IPR006976">
    <property type="entry name" value="VanZ-like"/>
</dbReference>
<dbReference type="RefSeq" id="WP_084052943.1">
    <property type="nucleotide sequence ID" value="NZ_FWWT01000016.1"/>
</dbReference>
<protein>
    <submittedName>
        <fullName evidence="3">VanZ like family protein</fullName>
    </submittedName>
</protein>
<dbReference type="STRING" id="656914.SAMN00017405_0556"/>
<proteinExistence type="predicted"/>
<feature type="transmembrane region" description="Helical" evidence="1">
    <location>
        <begin position="90"/>
        <end position="107"/>
    </location>
</feature>
<dbReference type="PIRSF" id="PIRSF019083">
    <property type="entry name" value="UCP019083_VanZ"/>
    <property type="match status" value="1"/>
</dbReference>
<feature type="transmembrane region" description="Helical" evidence="1">
    <location>
        <begin position="7"/>
        <end position="27"/>
    </location>
</feature>
<gene>
    <name evidence="3" type="ORF">SAMN00017405_0556</name>
</gene>
<dbReference type="AlphaFoldDB" id="A0A1W1V6L9"/>
<dbReference type="InterPro" id="IPR016747">
    <property type="entry name" value="Phosphotransbutyrylase"/>
</dbReference>
<keyword evidence="4" id="KW-1185">Reference proteome</keyword>
<feature type="transmembrane region" description="Helical" evidence="1">
    <location>
        <begin position="127"/>
        <end position="146"/>
    </location>
</feature>
<dbReference type="NCBIfam" id="NF037970">
    <property type="entry name" value="vanZ_1"/>
    <property type="match status" value="1"/>
</dbReference>
<dbReference type="Proteomes" id="UP000192731">
    <property type="component" value="Unassembled WGS sequence"/>
</dbReference>
<evidence type="ECO:0000259" key="2">
    <source>
        <dbReference type="Pfam" id="PF04892"/>
    </source>
</evidence>
<dbReference type="Pfam" id="PF04892">
    <property type="entry name" value="VanZ"/>
    <property type="match status" value="1"/>
</dbReference>
<dbReference type="EMBL" id="FWWT01000016">
    <property type="protein sequence ID" value="SMB88963.1"/>
    <property type="molecule type" value="Genomic_DNA"/>
</dbReference>